<proteinExistence type="predicted"/>
<reference evidence="3 4" key="1">
    <citation type="journal article" date="2018" name="Evol. Lett.">
        <title>Horizontal gene cluster transfer increased hallucinogenic mushroom diversity.</title>
        <authorList>
            <person name="Reynolds H.T."/>
            <person name="Vijayakumar V."/>
            <person name="Gluck-Thaler E."/>
            <person name="Korotkin H.B."/>
            <person name="Matheny P.B."/>
            <person name="Slot J.C."/>
        </authorList>
    </citation>
    <scope>NUCLEOTIDE SEQUENCE [LARGE SCALE GENOMIC DNA]</scope>
    <source>
        <strain evidence="3 4">SRW20</strain>
    </source>
</reference>
<feature type="compositionally biased region" description="Polar residues" evidence="1">
    <location>
        <begin position="231"/>
        <end position="248"/>
    </location>
</feature>
<evidence type="ECO:0000256" key="1">
    <source>
        <dbReference type="SAM" id="MobiDB-lite"/>
    </source>
</evidence>
<feature type="chain" id="PRO_5019395298" description="Glycopeptide" evidence="2">
    <location>
        <begin position="26"/>
        <end position="286"/>
    </location>
</feature>
<evidence type="ECO:0000313" key="3">
    <source>
        <dbReference type="EMBL" id="PPQ65445.1"/>
    </source>
</evidence>
<dbReference type="Proteomes" id="UP000284706">
    <property type="component" value="Unassembled WGS sequence"/>
</dbReference>
<dbReference type="InParanoid" id="A0A409VGT8"/>
<comment type="caution">
    <text evidence="3">The sequence shown here is derived from an EMBL/GenBank/DDBJ whole genome shotgun (WGS) entry which is preliminary data.</text>
</comment>
<feature type="signal peptide" evidence="2">
    <location>
        <begin position="1"/>
        <end position="25"/>
    </location>
</feature>
<dbReference type="STRING" id="231916.A0A409VGT8"/>
<dbReference type="OrthoDB" id="3342934at2759"/>
<dbReference type="AlphaFoldDB" id="A0A409VGT8"/>
<protein>
    <recommendedName>
        <fullName evidence="5">Glycopeptide</fullName>
    </recommendedName>
</protein>
<feature type="compositionally biased region" description="Basic residues" evidence="1">
    <location>
        <begin position="273"/>
        <end position="286"/>
    </location>
</feature>
<evidence type="ECO:0000256" key="2">
    <source>
        <dbReference type="SAM" id="SignalP"/>
    </source>
</evidence>
<gene>
    <name evidence="3" type="ORF">CVT26_000097</name>
</gene>
<sequence length="286" mass="29822">MSSTRYGYVTLFLASCFLSAVRVGAEKHTVTFNNQCGHGTPQLIQNGKVLSSGQPFTSNGPLSSAIAFLHSTTTLGVADLFHSYLQTGECLLNGEGCTLVETTLVNSNCVGCGSSSDISLIPPHAFSVPVQFSYSGGCDGQGATCTTADCKTAFFVPDDNQVQVECQANDVDLVITFCPGGAGGAAPAPAHTSSPVQKPAPTTSQVLANANTPKPTPTPVAAPPKAVESKPASSPSVTIESAQPSASSPPKCRKRSVQRREAADPQTGPSRARMMHQQRRSIHRNF</sequence>
<name>A0A409VGT8_9AGAR</name>
<accession>A0A409VGT8</accession>
<evidence type="ECO:0008006" key="5">
    <source>
        <dbReference type="Google" id="ProtNLM"/>
    </source>
</evidence>
<keyword evidence="2" id="KW-0732">Signal</keyword>
<dbReference type="InterPro" id="IPR037176">
    <property type="entry name" value="Osmotin/thaumatin-like_sf"/>
</dbReference>
<feature type="region of interest" description="Disordered" evidence="1">
    <location>
        <begin position="206"/>
        <end position="286"/>
    </location>
</feature>
<dbReference type="EMBL" id="NHYE01005653">
    <property type="protein sequence ID" value="PPQ65445.1"/>
    <property type="molecule type" value="Genomic_DNA"/>
</dbReference>
<keyword evidence="4" id="KW-1185">Reference proteome</keyword>
<dbReference type="PROSITE" id="PS51257">
    <property type="entry name" value="PROKAR_LIPOPROTEIN"/>
    <property type="match status" value="1"/>
</dbReference>
<organism evidence="3 4">
    <name type="scientific">Gymnopilus dilepis</name>
    <dbReference type="NCBI Taxonomy" id="231916"/>
    <lineage>
        <taxon>Eukaryota</taxon>
        <taxon>Fungi</taxon>
        <taxon>Dikarya</taxon>
        <taxon>Basidiomycota</taxon>
        <taxon>Agaricomycotina</taxon>
        <taxon>Agaricomycetes</taxon>
        <taxon>Agaricomycetidae</taxon>
        <taxon>Agaricales</taxon>
        <taxon>Agaricineae</taxon>
        <taxon>Hymenogastraceae</taxon>
        <taxon>Gymnopilus</taxon>
    </lineage>
</organism>
<dbReference type="SUPFAM" id="SSF49870">
    <property type="entry name" value="Osmotin, thaumatin-like protein"/>
    <property type="match status" value="1"/>
</dbReference>
<evidence type="ECO:0000313" key="4">
    <source>
        <dbReference type="Proteomes" id="UP000284706"/>
    </source>
</evidence>